<dbReference type="GO" id="GO:0102559">
    <property type="term" value="F:peptide chain release factor N(5)-glutamine methyltransferase activity"/>
    <property type="evidence" value="ECO:0007669"/>
    <property type="project" value="UniProtKB-EC"/>
</dbReference>
<dbReference type="CDD" id="cd02440">
    <property type="entry name" value="AdoMet_MTases"/>
    <property type="match status" value="1"/>
</dbReference>
<accession>A0A7W7ACG7</accession>
<dbReference type="RefSeq" id="WP_246415696.1">
    <property type="nucleotide sequence ID" value="NZ_JACHOA010000005.1"/>
</dbReference>
<dbReference type="PROSITE" id="PS00092">
    <property type="entry name" value="N6_MTASE"/>
    <property type="match status" value="1"/>
</dbReference>
<keyword evidence="9" id="KW-1185">Reference proteome</keyword>
<dbReference type="NCBIfam" id="TIGR00536">
    <property type="entry name" value="hemK_fam"/>
    <property type="match status" value="1"/>
</dbReference>
<dbReference type="GO" id="GO:0003676">
    <property type="term" value="F:nucleic acid binding"/>
    <property type="evidence" value="ECO:0007669"/>
    <property type="project" value="InterPro"/>
</dbReference>
<feature type="binding site" evidence="5">
    <location>
        <position position="147"/>
    </location>
    <ligand>
        <name>S-adenosyl-L-methionine</name>
        <dbReference type="ChEBI" id="CHEBI:59789"/>
    </ligand>
</feature>
<dbReference type="Pfam" id="PF17827">
    <property type="entry name" value="PrmC_N"/>
    <property type="match status" value="1"/>
</dbReference>
<dbReference type="EC" id="2.1.1.297" evidence="5"/>
<dbReference type="InterPro" id="IPR007848">
    <property type="entry name" value="Small_mtfrase_dom"/>
</dbReference>
<dbReference type="Gene3D" id="3.40.50.150">
    <property type="entry name" value="Vaccinia Virus protein VP39"/>
    <property type="match status" value="1"/>
</dbReference>
<keyword evidence="1 5" id="KW-0489">Methyltransferase</keyword>
<comment type="similarity">
    <text evidence="5">Belongs to the protein N5-glutamine methyltransferase family. PrmC subfamily.</text>
</comment>
<dbReference type="InterPro" id="IPR029063">
    <property type="entry name" value="SAM-dependent_MTases_sf"/>
</dbReference>
<dbReference type="PANTHER" id="PTHR18895:SF74">
    <property type="entry name" value="MTRF1L RELEASE FACTOR GLUTAMINE METHYLTRANSFERASE"/>
    <property type="match status" value="1"/>
</dbReference>
<sequence length="295" mass="30820">MADCMGGGTIAAALRIATERLSATSDTARLDAELLMAHALGCSRTDLLLRHMQAEAPAAFAQLVERRLTHEPVAYITGTAEFYGLDLAVTPDVLIPRGDTETLVEAAREAFADRSPPRRILDLGTGSGALLLAALSLWPDAEGIGIERSPGALAVAKANGERHAPAARFLAGDWTISGWADDLGQFDLVLSNPPYVEDAAELAASVRAHEPASALFSGPEGLDDYRILIPQLPGLLAADGIAIVEIGWLQADAVSALAQAAGMSAGVHCDLASRKRAVEMARITNIPLGKGPAAY</sequence>
<evidence type="ECO:0000256" key="4">
    <source>
        <dbReference type="ARBA" id="ARBA00048391"/>
    </source>
</evidence>
<dbReference type="NCBIfam" id="TIGR03534">
    <property type="entry name" value="RF_mod_PrmC"/>
    <property type="match status" value="1"/>
</dbReference>
<dbReference type="Pfam" id="PF05175">
    <property type="entry name" value="MTS"/>
    <property type="match status" value="1"/>
</dbReference>
<feature type="domain" description="Release factor glutamine methyltransferase N-terminal" evidence="7">
    <location>
        <begin position="13"/>
        <end position="78"/>
    </location>
</feature>
<keyword evidence="3 5" id="KW-0949">S-adenosyl-L-methionine</keyword>
<gene>
    <name evidence="5" type="primary">prmC</name>
    <name evidence="8" type="ORF">GGR37_002694</name>
</gene>
<dbReference type="InterPro" id="IPR040758">
    <property type="entry name" value="PrmC_N"/>
</dbReference>
<keyword evidence="2 5" id="KW-0808">Transferase</keyword>
<dbReference type="InterPro" id="IPR002052">
    <property type="entry name" value="DNA_methylase_N6_adenine_CS"/>
</dbReference>
<feature type="domain" description="Methyltransferase small" evidence="6">
    <location>
        <begin position="116"/>
        <end position="200"/>
    </location>
</feature>
<evidence type="ECO:0000259" key="7">
    <source>
        <dbReference type="Pfam" id="PF17827"/>
    </source>
</evidence>
<evidence type="ECO:0000256" key="1">
    <source>
        <dbReference type="ARBA" id="ARBA00022603"/>
    </source>
</evidence>
<name>A0A7W7ACG7_9SPHN</name>
<dbReference type="InterPro" id="IPR050320">
    <property type="entry name" value="N5-glutamine_MTase"/>
</dbReference>
<dbReference type="SUPFAM" id="SSF53335">
    <property type="entry name" value="S-adenosyl-L-methionine-dependent methyltransferases"/>
    <property type="match status" value="1"/>
</dbReference>
<evidence type="ECO:0000259" key="6">
    <source>
        <dbReference type="Pfam" id="PF05175"/>
    </source>
</evidence>
<feature type="binding site" evidence="5">
    <location>
        <position position="192"/>
    </location>
    <ligand>
        <name>S-adenosyl-L-methionine</name>
        <dbReference type="ChEBI" id="CHEBI:59789"/>
    </ligand>
</feature>
<reference evidence="8 9" key="1">
    <citation type="submission" date="2020-08" db="EMBL/GenBank/DDBJ databases">
        <title>Genomic Encyclopedia of Type Strains, Phase IV (KMG-IV): sequencing the most valuable type-strain genomes for metagenomic binning, comparative biology and taxonomic classification.</title>
        <authorList>
            <person name="Goeker M."/>
        </authorList>
    </citation>
    <scope>NUCLEOTIDE SEQUENCE [LARGE SCALE GENOMIC DNA]</scope>
    <source>
        <strain evidence="8 9">DSM 17507</strain>
    </source>
</reference>
<comment type="catalytic activity">
    <reaction evidence="4 5">
        <text>L-glutaminyl-[peptide chain release factor] + S-adenosyl-L-methionine = N(5)-methyl-L-glutaminyl-[peptide chain release factor] + S-adenosyl-L-homocysteine + H(+)</text>
        <dbReference type="Rhea" id="RHEA:42896"/>
        <dbReference type="Rhea" id="RHEA-COMP:10271"/>
        <dbReference type="Rhea" id="RHEA-COMP:10272"/>
        <dbReference type="ChEBI" id="CHEBI:15378"/>
        <dbReference type="ChEBI" id="CHEBI:30011"/>
        <dbReference type="ChEBI" id="CHEBI:57856"/>
        <dbReference type="ChEBI" id="CHEBI:59789"/>
        <dbReference type="ChEBI" id="CHEBI:61891"/>
        <dbReference type="EC" id="2.1.1.297"/>
    </reaction>
</comment>
<evidence type="ECO:0000313" key="9">
    <source>
        <dbReference type="Proteomes" id="UP000538566"/>
    </source>
</evidence>
<comment type="caution">
    <text evidence="8">The sequence shown here is derived from an EMBL/GenBank/DDBJ whole genome shotgun (WGS) entry which is preliminary data.</text>
</comment>
<comment type="function">
    <text evidence="5">Methylates the class 1 translation termination release factors RF1/PrfA and RF2/PrfB on the glutamine residue of the universally conserved GGQ motif.</text>
</comment>
<protein>
    <recommendedName>
        <fullName evidence="5">Release factor glutamine methyltransferase</fullName>
        <shortName evidence="5">RF MTase</shortName>
        <ecNumber evidence="5">2.1.1.297</ecNumber>
    </recommendedName>
    <alternativeName>
        <fullName evidence="5">N5-glutamine methyltransferase PrmC</fullName>
    </alternativeName>
    <alternativeName>
        <fullName evidence="5">Protein-(glutamine-N5) MTase PrmC</fullName>
    </alternativeName>
    <alternativeName>
        <fullName evidence="5">Protein-glutamine N-methyltransferase PrmC</fullName>
    </alternativeName>
</protein>
<feature type="binding site" evidence="5">
    <location>
        <begin position="124"/>
        <end position="128"/>
    </location>
    <ligand>
        <name>S-adenosyl-L-methionine</name>
        <dbReference type="ChEBI" id="CHEBI:59789"/>
    </ligand>
</feature>
<organism evidence="8 9">
    <name type="scientific">Novosphingobium taihuense</name>
    <dbReference type="NCBI Taxonomy" id="260085"/>
    <lineage>
        <taxon>Bacteria</taxon>
        <taxon>Pseudomonadati</taxon>
        <taxon>Pseudomonadota</taxon>
        <taxon>Alphaproteobacteria</taxon>
        <taxon>Sphingomonadales</taxon>
        <taxon>Sphingomonadaceae</taxon>
        <taxon>Novosphingobium</taxon>
    </lineage>
</organism>
<dbReference type="HAMAP" id="MF_02126">
    <property type="entry name" value="RF_methyltr_PrmC"/>
    <property type="match status" value="1"/>
</dbReference>
<feature type="binding site" evidence="5">
    <location>
        <begin position="192"/>
        <end position="195"/>
    </location>
    <ligand>
        <name>substrate</name>
    </ligand>
</feature>
<dbReference type="PANTHER" id="PTHR18895">
    <property type="entry name" value="HEMK METHYLTRANSFERASE"/>
    <property type="match status" value="1"/>
</dbReference>
<dbReference type="Gene3D" id="1.10.8.10">
    <property type="entry name" value="DNA helicase RuvA subunit, C-terminal domain"/>
    <property type="match status" value="1"/>
</dbReference>
<dbReference type="InterPro" id="IPR019874">
    <property type="entry name" value="RF_methyltr_PrmC"/>
</dbReference>
<evidence type="ECO:0000256" key="3">
    <source>
        <dbReference type="ARBA" id="ARBA00022691"/>
    </source>
</evidence>
<feature type="binding site" evidence="5">
    <location>
        <position position="174"/>
    </location>
    <ligand>
        <name>S-adenosyl-L-methionine</name>
        <dbReference type="ChEBI" id="CHEBI:59789"/>
    </ligand>
</feature>
<dbReference type="Proteomes" id="UP000538566">
    <property type="component" value="Unassembled WGS sequence"/>
</dbReference>
<dbReference type="GO" id="GO:0032259">
    <property type="term" value="P:methylation"/>
    <property type="evidence" value="ECO:0007669"/>
    <property type="project" value="UniProtKB-KW"/>
</dbReference>
<dbReference type="EMBL" id="JACHOA010000005">
    <property type="protein sequence ID" value="MBB4614407.1"/>
    <property type="molecule type" value="Genomic_DNA"/>
</dbReference>
<dbReference type="InterPro" id="IPR004556">
    <property type="entry name" value="HemK-like"/>
</dbReference>
<evidence type="ECO:0000256" key="2">
    <source>
        <dbReference type="ARBA" id="ARBA00022679"/>
    </source>
</evidence>
<proteinExistence type="inferred from homology"/>
<dbReference type="AlphaFoldDB" id="A0A7W7ACG7"/>
<evidence type="ECO:0000256" key="5">
    <source>
        <dbReference type="HAMAP-Rule" id="MF_02126"/>
    </source>
</evidence>
<evidence type="ECO:0000313" key="8">
    <source>
        <dbReference type="EMBL" id="MBB4614407.1"/>
    </source>
</evidence>